<dbReference type="AlphaFoldDB" id="A0AAW2FJK3"/>
<protein>
    <submittedName>
        <fullName evidence="2">Uncharacterized protein</fullName>
    </submittedName>
</protein>
<gene>
    <name evidence="2" type="ORF">PUN28_011101</name>
</gene>
<evidence type="ECO:0000256" key="1">
    <source>
        <dbReference type="SAM" id="MobiDB-lite"/>
    </source>
</evidence>
<evidence type="ECO:0000313" key="3">
    <source>
        <dbReference type="Proteomes" id="UP001430953"/>
    </source>
</evidence>
<evidence type="ECO:0000313" key="2">
    <source>
        <dbReference type="EMBL" id="KAL0115993.1"/>
    </source>
</evidence>
<comment type="caution">
    <text evidence="2">The sequence shown here is derived from an EMBL/GenBank/DDBJ whole genome shotgun (WGS) entry which is preliminary data.</text>
</comment>
<proteinExistence type="predicted"/>
<accession>A0AAW2FJK3</accession>
<dbReference type="EMBL" id="JADYXP020000010">
    <property type="protein sequence ID" value="KAL0115993.1"/>
    <property type="molecule type" value="Genomic_DNA"/>
</dbReference>
<keyword evidence="3" id="KW-1185">Reference proteome</keyword>
<feature type="compositionally biased region" description="Basic and acidic residues" evidence="1">
    <location>
        <begin position="1"/>
        <end position="20"/>
    </location>
</feature>
<feature type="region of interest" description="Disordered" evidence="1">
    <location>
        <begin position="1"/>
        <end position="29"/>
    </location>
</feature>
<name>A0AAW2FJK3_9HYME</name>
<organism evidence="2 3">
    <name type="scientific">Cardiocondyla obscurior</name>
    <dbReference type="NCBI Taxonomy" id="286306"/>
    <lineage>
        <taxon>Eukaryota</taxon>
        <taxon>Metazoa</taxon>
        <taxon>Ecdysozoa</taxon>
        <taxon>Arthropoda</taxon>
        <taxon>Hexapoda</taxon>
        <taxon>Insecta</taxon>
        <taxon>Pterygota</taxon>
        <taxon>Neoptera</taxon>
        <taxon>Endopterygota</taxon>
        <taxon>Hymenoptera</taxon>
        <taxon>Apocrita</taxon>
        <taxon>Aculeata</taxon>
        <taxon>Formicoidea</taxon>
        <taxon>Formicidae</taxon>
        <taxon>Myrmicinae</taxon>
        <taxon>Cardiocondyla</taxon>
    </lineage>
</organism>
<dbReference type="Proteomes" id="UP001430953">
    <property type="component" value="Unassembled WGS sequence"/>
</dbReference>
<sequence>MLRPHADEATELRPRSDRSENASPSRACVPRKSVTEQVAACYWKARCLTWRRLTRTTCSSRSWGRWRER</sequence>
<reference evidence="2 3" key="1">
    <citation type="submission" date="2023-03" db="EMBL/GenBank/DDBJ databases">
        <title>High recombination rates correlate with genetic variation in Cardiocondyla obscurior ants.</title>
        <authorList>
            <person name="Errbii M."/>
        </authorList>
    </citation>
    <scope>NUCLEOTIDE SEQUENCE [LARGE SCALE GENOMIC DNA]</scope>
    <source>
        <strain evidence="2">Alpha-2009</strain>
        <tissue evidence="2">Whole body</tissue>
    </source>
</reference>